<evidence type="ECO:0000313" key="2">
    <source>
        <dbReference type="Proteomes" id="UP000645517"/>
    </source>
</evidence>
<accession>A0ABQ2ISI8</accession>
<reference evidence="2" key="1">
    <citation type="journal article" date="2019" name="Int. J. Syst. Evol. Microbiol.">
        <title>The Global Catalogue of Microorganisms (GCM) 10K type strain sequencing project: providing services to taxonomists for standard genome sequencing and annotation.</title>
        <authorList>
            <consortium name="The Broad Institute Genomics Platform"/>
            <consortium name="The Broad Institute Genome Sequencing Center for Infectious Disease"/>
            <person name="Wu L."/>
            <person name="Ma J."/>
        </authorList>
    </citation>
    <scope>NUCLEOTIDE SEQUENCE [LARGE SCALE GENOMIC DNA]</scope>
    <source>
        <strain evidence="2">JCM 16918</strain>
    </source>
</reference>
<evidence type="ECO:0000313" key="1">
    <source>
        <dbReference type="EMBL" id="GGN27806.1"/>
    </source>
</evidence>
<comment type="caution">
    <text evidence="1">The sequence shown here is derived from an EMBL/GenBank/DDBJ whole genome shotgun (WGS) entry which is preliminary data.</text>
</comment>
<gene>
    <name evidence="1" type="ORF">GCM10010842_00990</name>
</gene>
<protein>
    <submittedName>
        <fullName evidence="1">Uncharacterized protein</fullName>
    </submittedName>
</protein>
<name>A0ABQ2ISI8_9DEIO</name>
<organism evidence="1 2">
    <name type="scientific">Deinococcus daejeonensis</name>
    <dbReference type="NCBI Taxonomy" id="1007098"/>
    <lineage>
        <taxon>Bacteria</taxon>
        <taxon>Thermotogati</taxon>
        <taxon>Deinococcota</taxon>
        <taxon>Deinococci</taxon>
        <taxon>Deinococcales</taxon>
        <taxon>Deinococcaceae</taxon>
        <taxon>Deinococcus</taxon>
    </lineage>
</organism>
<sequence>MRPVKDNVKLVLPEDFDDAWLADITAREYFPEAIVSDVSGNRYRLFFITSLRLSQELKITIEKGIQNWFSEPGLVVVDEIDLNTIRRAINGLWEEGYFNSLLPIKQ</sequence>
<keyword evidence="2" id="KW-1185">Reference proteome</keyword>
<dbReference type="Proteomes" id="UP000645517">
    <property type="component" value="Unassembled WGS sequence"/>
</dbReference>
<dbReference type="EMBL" id="BMOR01000001">
    <property type="protein sequence ID" value="GGN27806.1"/>
    <property type="molecule type" value="Genomic_DNA"/>
</dbReference>
<proteinExistence type="predicted"/>